<gene>
    <name evidence="1" type="ORF">BcabD6B2_44420</name>
</gene>
<comment type="caution">
    <text evidence="1">The sequence shown here is derived from an EMBL/GenBank/DDBJ whole genome shotgun (WGS) entry which is preliminary data.</text>
</comment>
<evidence type="ECO:0000313" key="1">
    <source>
        <dbReference type="EMBL" id="GIX65007.1"/>
    </source>
</evidence>
<sequence length="305" mass="32956">MTAGKKSLTEAPINLKEAIDWVLRVSGRDSDKENEEGKKAIKGLAEELTASIRKKPYEENDDVKKILTEIMYDANISPTGPVIRLAYALQKFIGYEWAKGNPNYKWKIGENGILKTGDLPNAYTSDYRGSKLSEVLSTVEDVHKKALESFFTAIAFIYEGLTELYFKCNTEWSKQSLSGSGHSDTLNQFMTTNGFGKTQLNSNMTGANIADNALKDLSELSSAYSAAGDNPSLETFRSQLEQNASTDPSKSPLAALYILATYVYVQSTSPATPSFAGYSGLAALGGGAYGLNLGGLGNFVSALLA</sequence>
<protein>
    <submittedName>
        <fullName evidence="1">Variant erythrocyte surface antigen-1, beta subunit</fullName>
    </submittedName>
</protein>
<dbReference type="AlphaFoldDB" id="A0AAV4LZF8"/>
<organism evidence="1 2">
    <name type="scientific">Babesia caballi</name>
    <dbReference type="NCBI Taxonomy" id="5871"/>
    <lineage>
        <taxon>Eukaryota</taxon>
        <taxon>Sar</taxon>
        <taxon>Alveolata</taxon>
        <taxon>Apicomplexa</taxon>
        <taxon>Aconoidasida</taxon>
        <taxon>Piroplasmida</taxon>
        <taxon>Babesiidae</taxon>
        <taxon>Babesia</taxon>
    </lineage>
</organism>
<keyword evidence="2" id="KW-1185">Reference proteome</keyword>
<dbReference type="GeneID" id="94196488"/>
<proteinExistence type="predicted"/>
<accession>A0AAV4LZF8</accession>
<dbReference type="EMBL" id="BPLF01000004">
    <property type="protein sequence ID" value="GIX65007.1"/>
    <property type="molecule type" value="Genomic_DNA"/>
</dbReference>
<dbReference type="RefSeq" id="XP_067717076.1">
    <property type="nucleotide sequence ID" value="XM_067860975.1"/>
</dbReference>
<dbReference type="Proteomes" id="UP001497744">
    <property type="component" value="Unassembled WGS sequence"/>
</dbReference>
<name>A0AAV4LZF8_BABCB</name>
<reference evidence="1 2" key="1">
    <citation type="submission" date="2021-06" db="EMBL/GenBank/DDBJ databases">
        <title>Genome sequence of Babesia caballi.</title>
        <authorList>
            <person name="Yamagishi J."/>
            <person name="Kidaka T."/>
            <person name="Ochi A."/>
        </authorList>
    </citation>
    <scope>NUCLEOTIDE SEQUENCE [LARGE SCALE GENOMIC DNA]</scope>
    <source>
        <strain evidence="1">USDA-D6B2</strain>
    </source>
</reference>
<evidence type="ECO:0000313" key="2">
    <source>
        <dbReference type="Proteomes" id="UP001497744"/>
    </source>
</evidence>